<evidence type="ECO:0000313" key="8">
    <source>
        <dbReference type="EMBL" id="EPS67689.1"/>
    </source>
</evidence>
<proteinExistence type="inferred from homology"/>
<gene>
    <name evidence="8" type="ORF">M569_07084</name>
</gene>
<evidence type="ECO:0000256" key="6">
    <source>
        <dbReference type="SAM" id="MobiDB-lite"/>
    </source>
</evidence>
<feature type="compositionally biased region" description="Low complexity" evidence="6">
    <location>
        <begin position="14"/>
        <end position="25"/>
    </location>
</feature>
<feature type="non-terminal residue" evidence="8">
    <location>
        <position position="1"/>
    </location>
</feature>
<organism evidence="8 9">
    <name type="scientific">Genlisea aurea</name>
    <dbReference type="NCBI Taxonomy" id="192259"/>
    <lineage>
        <taxon>Eukaryota</taxon>
        <taxon>Viridiplantae</taxon>
        <taxon>Streptophyta</taxon>
        <taxon>Embryophyta</taxon>
        <taxon>Tracheophyta</taxon>
        <taxon>Spermatophyta</taxon>
        <taxon>Magnoliopsida</taxon>
        <taxon>eudicotyledons</taxon>
        <taxon>Gunneridae</taxon>
        <taxon>Pentapetalae</taxon>
        <taxon>asterids</taxon>
        <taxon>lamiids</taxon>
        <taxon>Lamiales</taxon>
        <taxon>Lentibulariaceae</taxon>
        <taxon>Genlisea</taxon>
    </lineage>
</organism>
<dbReference type="GO" id="GO:0016706">
    <property type="term" value="F:2-oxoglutarate-dependent dioxygenase activity"/>
    <property type="evidence" value="ECO:0007669"/>
    <property type="project" value="UniProtKB-ARBA"/>
</dbReference>
<evidence type="ECO:0000256" key="4">
    <source>
        <dbReference type="ARBA" id="ARBA00023004"/>
    </source>
</evidence>
<dbReference type="PANTHER" id="PTHR10209">
    <property type="entry name" value="OXIDOREDUCTASE, 2OG-FE II OXYGENASE FAMILY PROTEIN"/>
    <property type="match status" value="1"/>
</dbReference>
<dbReference type="InterPro" id="IPR044861">
    <property type="entry name" value="IPNS-like_FE2OG_OXY"/>
</dbReference>
<protein>
    <recommendedName>
        <fullName evidence="7">Fe2OG dioxygenase domain-containing protein</fullName>
    </recommendedName>
</protein>
<feature type="domain" description="Fe2OG dioxygenase" evidence="7">
    <location>
        <begin position="195"/>
        <end position="301"/>
    </location>
</feature>
<evidence type="ECO:0000256" key="3">
    <source>
        <dbReference type="ARBA" id="ARBA00023002"/>
    </source>
</evidence>
<dbReference type="PANTHER" id="PTHR10209:SF885">
    <property type="entry name" value="2OG-FE(II) OXYGENASE FAMILY, PUTATIVE (AFU_ORTHOLOGUE AFUA_2G00750)-RELATED"/>
    <property type="match status" value="1"/>
</dbReference>
<evidence type="ECO:0000313" key="9">
    <source>
        <dbReference type="Proteomes" id="UP000015453"/>
    </source>
</evidence>
<sequence>IEACFIQAPEHRPNSSNSISSPQNIPLIDLSPIHRQTPPPPGSLSNLISEIGEACERWGFFQVINHGVPEEPRKKILEASREFFALPRQEKMEVSRNGEDPFGYYDSEHTKNVRDWKQVFDFAVEDPILMPVSHQEDDPRVMELFNKWPQSLPHFRNACEEHTKRMEKLGFTLLELICLSLGLPKDRLRHHFKDQTSRVRLNYYPPCPAPELALGVGRHKDTGVLTVLTQAGWMKDEVAGLEVKRKSDGEWVLVHPSPNSLIINVGDIIQVWSNDRYESVEHRVVVNSSAERFSVPYFLYPAHYTWVEPLPELVTDQSPARFRRYNWGKFRATRNQGNFQKLHVENIQISHFR</sequence>
<comment type="caution">
    <text evidence="8">The sequence shown here is derived from an EMBL/GenBank/DDBJ whole genome shotgun (WGS) entry which is preliminary data.</text>
</comment>
<evidence type="ECO:0000256" key="5">
    <source>
        <dbReference type="RuleBase" id="RU003682"/>
    </source>
</evidence>
<dbReference type="InterPro" id="IPR026992">
    <property type="entry name" value="DIOX_N"/>
</dbReference>
<dbReference type="OrthoDB" id="288590at2759"/>
<dbReference type="Pfam" id="PF03171">
    <property type="entry name" value="2OG-FeII_Oxy"/>
    <property type="match status" value="1"/>
</dbReference>
<dbReference type="Gene3D" id="2.60.120.330">
    <property type="entry name" value="B-lactam Antibiotic, Isopenicillin N Synthase, Chain"/>
    <property type="match status" value="1"/>
</dbReference>
<keyword evidence="4 5" id="KW-0408">Iron</keyword>
<dbReference type="InterPro" id="IPR005123">
    <property type="entry name" value="Oxoglu/Fe-dep_dioxygenase_dom"/>
</dbReference>
<comment type="similarity">
    <text evidence="1 5">Belongs to the iron/ascorbate-dependent oxidoreductase family.</text>
</comment>
<keyword evidence="3 5" id="KW-0560">Oxidoreductase</keyword>
<dbReference type="AlphaFoldDB" id="S8CKH0"/>
<dbReference type="Pfam" id="PF14226">
    <property type="entry name" value="DIOX_N"/>
    <property type="match status" value="1"/>
</dbReference>
<keyword evidence="2 5" id="KW-0479">Metal-binding</keyword>
<dbReference type="GO" id="GO:0009805">
    <property type="term" value="P:coumarin biosynthetic process"/>
    <property type="evidence" value="ECO:0007669"/>
    <property type="project" value="UniProtKB-ARBA"/>
</dbReference>
<evidence type="ECO:0000256" key="2">
    <source>
        <dbReference type="ARBA" id="ARBA00022723"/>
    </source>
</evidence>
<dbReference type="FunFam" id="2.60.120.330:FF:000012">
    <property type="entry name" value="Gibberellin 20 oxidase 1"/>
    <property type="match status" value="1"/>
</dbReference>
<evidence type="ECO:0000256" key="1">
    <source>
        <dbReference type="ARBA" id="ARBA00008056"/>
    </source>
</evidence>
<feature type="non-terminal residue" evidence="8">
    <location>
        <position position="353"/>
    </location>
</feature>
<dbReference type="GO" id="GO:0002238">
    <property type="term" value="P:response to molecule of fungal origin"/>
    <property type="evidence" value="ECO:0007669"/>
    <property type="project" value="UniProtKB-ARBA"/>
</dbReference>
<dbReference type="Proteomes" id="UP000015453">
    <property type="component" value="Unassembled WGS sequence"/>
</dbReference>
<accession>S8CKH0</accession>
<dbReference type="SUPFAM" id="SSF51197">
    <property type="entry name" value="Clavaminate synthase-like"/>
    <property type="match status" value="1"/>
</dbReference>
<dbReference type="GO" id="GO:0046872">
    <property type="term" value="F:metal ion binding"/>
    <property type="evidence" value="ECO:0007669"/>
    <property type="project" value="UniProtKB-KW"/>
</dbReference>
<dbReference type="EMBL" id="AUSU01002974">
    <property type="protein sequence ID" value="EPS67689.1"/>
    <property type="molecule type" value="Genomic_DNA"/>
</dbReference>
<reference evidence="8 9" key="1">
    <citation type="journal article" date="2013" name="BMC Genomics">
        <title>The miniature genome of a carnivorous plant Genlisea aurea contains a low number of genes and short non-coding sequences.</title>
        <authorList>
            <person name="Leushkin E.V."/>
            <person name="Sutormin R.A."/>
            <person name="Nabieva E.R."/>
            <person name="Penin A.A."/>
            <person name="Kondrashov A.S."/>
            <person name="Logacheva M.D."/>
        </authorList>
    </citation>
    <scope>NUCLEOTIDE SEQUENCE [LARGE SCALE GENOMIC DNA]</scope>
</reference>
<keyword evidence="9" id="KW-1185">Reference proteome</keyword>
<dbReference type="InterPro" id="IPR027443">
    <property type="entry name" value="IPNS-like_sf"/>
</dbReference>
<evidence type="ECO:0000259" key="7">
    <source>
        <dbReference type="PROSITE" id="PS51471"/>
    </source>
</evidence>
<name>S8CKH0_9LAMI</name>
<feature type="region of interest" description="Disordered" evidence="6">
    <location>
        <begin position="1"/>
        <end position="25"/>
    </location>
</feature>
<dbReference type="PROSITE" id="PS51471">
    <property type="entry name" value="FE2OG_OXY"/>
    <property type="match status" value="1"/>
</dbReference>
<dbReference type="PRINTS" id="PR00682">
    <property type="entry name" value="IPNSYNTHASE"/>
</dbReference>